<feature type="non-terminal residue" evidence="2">
    <location>
        <position position="60"/>
    </location>
</feature>
<proteinExistence type="predicted"/>
<feature type="domain" description="Glycine dehydrogenase C-terminal" evidence="1">
    <location>
        <begin position="4"/>
        <end position="60"/>
    </location>
</feature>
<name>T1CQK9_9ZZZZ</name>
<dbReference type="Gene3D" id="3.90.1150.10">
    <property type="entry name" value="Aspartate Aminotransferase, domain 1"/>
    <property type="match status" value="1"/>
</dbReference>
<gene>
    <name evidence="2" type="ORF">B1B_04809</name>
</gene>
<dbReference type="InterPro" id="IPR049316">
    <property type="entry name" value="GDC-P_C"/>
</dbReference>
<evidence type="ECO:0000259" key="1">
    <source>
        <dbReference type="Pfam" id="PF21478"/>
    </source>
</evidence>
<dbReference type="Pfam" id="PF21478">
    <property type="entry name" value="GcvP2_C"/>
    <property type="match status" value="1"/>
</dbReference>
<reference evidence="2" key="1">
    <citation type="submission" date="2013-08" db="EMBL/GenBank/DDBJ databases">
        <authorList>
            <person name="Mendez C."/>
            <person name="Richter M."/>
            <person name="Ferrer M."/>
            <person name="Sanchez J."/>
        </authorList>
    </citation>
    <scope>NUCLEOTIDE SEQUENCE</scope>
</reference>
<dbReference type="InterPro" id="IPR015422">
    <property type="entry name" value="PyrdxlP-dep_Trfase_small"/>
</dbReference>
<protein>
    <recommendedName>
        <fullName evidence="1">Glycine dehydrogenase C-terminal domain-containing protein</fullName>
    </recommendedName>
</protein>
<dbReference type="EMBL" id="AUZY01003016">
    <property type="protein sequence ID" value="EQD70794.1"/>
    <property type="molecule type" value="Genomic_DNA"/>
</dbReference>
<comment type="caution">
    <text evidence="2">The sequence shown here is derived from an EMBL/GenBank/DDBJ whole genome shotgun (WGS) entry which is preliminary data.</text>
</comment>
<reference evidence="2" key="2">
    <citation type="journal article" date="2014" name="ISME J.">
        <title>Microbial stratification in low pH oxic and suboxic macroscopic growths along an acid mine drainage.</title>
        <authorList>
            <person name="Mendez-Garcia C."/>
            <person name="Mesa V."/>
            <person name="Sprenger R.R."/>
            <person name="Richter M."/>
            <person name="Diez M.S."/>
            <person name="Solano J."/>
            <person name="Bargiela R."/>
            <person name="Golyshina O.V."/>
            <person name="Manteca A."/>
            <person name="Ramos J.L."/>
            <person name="Gallego J.R."/>
            <person name="Llorente I."/>
            <person name="Martins Dos Santos V.A."/>
            <person name="Jensen O.N."/>
            <person name="Pelaez A.I."/>
            <person name="Sanchez J."/>
            <person name="Ferrer M."/>
        </authorList>
    </citation>
    <scope>NUCLEOTIDE SEQUENCE</scope>
</reference>
<accession>T1CQK9</accession>
<evidence type="ECO:0000313" key="2">
    <source>
        <dbReference type="EMBL" id="EQD70794.1"/>
    </source>
</evidence>
<dbReference type="AlphaFoldDB" id="T1CQK9"/>
<sequence>MNSYRAVLNANYLAKKISSDLKISHSGLKKHEVVASSEESGRRALDIAKYIIDAGMHAPT</sequence>
<organism evidence="2">
    <name type="scientific">mine drainage metagenome</name>
    <dbReference type="NCBI Taxonomy" id="410659"/>
    <lineage>
        <taxon>unclassified sequences</taxon>
        <taxon>metagenomes</taxon>
        <taxon>ecological metagenomes</taxon>
    </lineage>
</organism>